<accession>A0A0A1TV08</accession>
<dbReference type="GeneID" id="14883036"/>
<keyword evidence="2" id="KW-1185">Reference proteome</keyword>
<organism evidence="1 2">
    <name type="scientific">Entamoeba invadens IP1</name>
    <dbReference type="NCBI Taxonomy" id="370355"/>
    <lineage>
        <taxon>Eukaryota</taxon>
        <taxon>Amoebozoa</taxon>
        <taxon>Evosea</taxon>
        <taxon>Archamoebae</taxon>
        <taxon>Mastigamoebida</taxon>
        <taxon>Entamoebidae</taxon>
        <taxon>Entamoeba</taxon>
    </lineage>
</organism>
<dbReference type="EMBL" id="KB207169">
    <property type="protein sequence ID" value="ELP84072.1"/>
    <property type="molecule type" value="Genomic_DNA"/>
</dbReference>
<dbReference type="Proteomes" id="UP000014680">
    <property type="component" value="Unassembled WGS sequence"/>
</dbReference>
<sequence length="45" mass="5170">LRQLLCSPRPNNFKAQHLSGIRSDGFWVLGNERFSLFACVHLVEL</sequence>
<reference evidence="1 2" key="1">
    <citation type="submission" date="2012-10" db="EMBL/GenBank/DDBJ databases">
        <authorList>
            <person name="Zafar N."/>
            <person name="Inman J."/>
            <person name="Hall N."/>
            <person name="Lorenzi H."/>
            <person name="Caler E."/>
        </authorList>
    </citation>
    <scope>NUCLEOTIDE SEQUENCE [LARGE SCALE GENOMIC DNA]</scope>
    <source>
        <strain evidence="1 2">IP1</strain>
    </source>
</reference>
<dbReference type="RefSeq" id="XP_004183418.1">
    <property type="nucleotide sequence ID" value="XM_004183370.1"/>
</dbReference>
<protein>
    <submittedName>
        <fullName evidence="1">Uncharacterized protein</fullName>
    </submittedName>
</protein>
<proteinExistence type="predicted"/>
<name>A0A0A1TV08_ENTIV</name>
<dbReference type="VEuPathDB" id="AmoebaDB:EIN_212720"/>
<dbReference type="AlphaFoldDB" id="A0A0A1TV08"/>
<evidence type="ECO:0000313" key="1">
    <source>
        <dbReference type="EMBL" id="ELP84072.1"/>
    </source>
</evidence>
<evidence type="ECO:0000313" key="2">
    <source>
        <dbReference type="Proteomes" id="UP000014680"/>
    </source>
</evidence>
<gene>
    <name evidence="1" type="ORF">EIN_212720</name>
</gene>
<dbReference type="KEGG" id="eiv:EIN_212720"/>
<feature type="non-terminal residue" evidence="1">
    <location>
        <position position="1"/>
    </location>
</feature>